<protein>
    <submittedName>
        <fullName evidence="2">DUF349 domain-containing protein</fullName>
    </submittedName>
</protein>
<feature type="coiled-coil region" evidence="1">
    <location>
        <begin position="505"/>
        <end position="532"/>
    </location>
</feature>
<dbReference type="EMBL" id="JBCGCU010000016">
    <property type="protein sequence ID" value="MEM0516323.1"/>
    <property type="molecule type" value="Genomic_DNA"/>
</dbReference>
<accession>A0ABU9N210</accession>
<evidence type="ECO:0000313" key="2">
    <source>
        <dbReference type="EMBL" id="MEM0516323.1"/>
    </source>
</evidence>
<proteinExistence type="predicted"/>
<evidence type="ECO:0000313" key="3">
    <source>
        <dbReference type="Proteomes" id="UP001447008"/>
    </source>
</evidence>
<keyword evidence="3" id="KW-1185">Reference proteome</keyword>
<keyword evidence="1" id="KW-0175">Coiled coil</keyword>
<dbReference type="Pfam" id="PF03993">
    <property type="entry name" value="DUF349"/>
    <property type="match status" value="2"/>
</dbReference>
<comment type="caution">
    <text evidence="2">The sequence shown here is derived from an EMBL/GenBank/DDBJ whole genome shotgun (WGS) entry which is preliminary data.</text>
</comment>
<evidence type="ECO:0000256" key="1">
    <source>
        <dbReference type="SAM" id="Coils"/>
    </source>
</evidence>
<feature type="coiled-coil region" evidence="1">
    <location>
        <begin position="333"/>
        <end position="399"/>
    </location>
</feature>
<gene>
    <name evidence="2" type="ORF">WCN91_13020</name>
</gene>
<sequence>MIFKQLFQPKWKHPKETTRLGALAQLDKQQDAHIITTLACEDPSANVRTAALKKLNDVSLWWQACQQDGEPSIKRLANQKVAEAILASPNALSDTDKERYIDRFAADKTLEQLALQEKTATIKIKLLTRLNKAPLLEQVFRSADDALQLQLCELVLKLQLTEKLLKVAKGEAKDKLQKVIDEQQRQAQMPLEVAEQVKLILAKLNALREKTDYQLVNSQFLQLEKQFQQLELAWLDEELRGQTQSKYTQLAAKLSAHSDKLKVAYEQEQAQQLAKQRSVLALANLSALSEEISNAMALRFDGNEQIQTDWLYAKVAQAKDMLQSQDLQAGSELQSQQQELERLFKQVEQLAAYEQDVDALREQLAGYSSLSVPADISELDAALNAEAELRAQLQQAIKALPKELAALWQQQFNQAKKHWQSQNDTLIQEQKQLQSVARKKARDIRRLINQGRYRVAFGVFNGLQEAYEQLAVHFQNDLSREYESLAKTLDDAKDWHQYAGEAQQEQLLEAAKELAQGECDDANERLAQVKRLRKSWQLLGPEVAQQAKEAFEQAIEAAFAPCRKYFAEQQAQKELAMAEREQLIAQMQSLSERAGELETRELEHQFNALLKQWRAAKHIESKLYHKLSKAFGNAQGDMAERVAKFYQDNAHAKEALLQQAEALDTSDVFAATNKLKELQQQWQQIGFAGNAKERKLWQAFRRVNDGIFSQRDATKAQQQQAHAEQKAEQVSALEALEQQLAQAQSNADLQHLLNDVQQLQLVRELQGQQQQLATRIEAALNAKEQALQSRHFQELRIALAEQQAVPADWLSGSRLDLTPGQLVLRLEITNNLASPESLSTQRMQEQVSMLDNKHHGVEHTSEELLLAWLAGVGVNGQGICQGEQGEIERLVIVLDKMVSV</sequence>
<dbReference type="InterPro" id="IPR007139">
    <property type="entry name" value="DUF349"/>
</dbReference>
<reference evidence="2 3" key="1">
    <citation type="submission" date="2024-03" db="EMBL/GenBank/DDBJ databases">
        <title>Pseudoalteromonas qingdaonensis sp. nov., isolated from the intestines of marine benthic organisms.</title>
        <authorList>
            <person name="Lin X."/>
            <person name="Fang S."/>
            <person name="Hu X."/>
        </authorList>
    </citation>
    <scope>NUCLEOTIDE SEQUENCE [LARGE SCALE GENOMIC DNA]</scope>
    <source>
        <strain evidence="2 3">YIC-827</strain>
    </source>
</reference>
<name>A0ABU9N210_9GAMM</name>
<dbReference type="RefSeq" id="WP_342679727.1">
    <property type="nucleotide sequence ID" value="NZ_JBCGCU010000016.1"/>
</dbReference>
<feature type="coiled-coil region" evidence="1">
    <location>
        <begin position="566"/>
        <end position="600"/>
    </location>
</feature>
<dbReference type="Proteomes" id="UP001447008">
    <property type="component" value="Unassembled WGS sequence"/>
</dbReference>
<organism evidence="2 3">
    <name type="scientific">Pseudoalteromonas qingdaonensis</name>
    <dbReference type="NCBI Taxonomy" id="3131913"/>
    <lineage>
        <taxon>Bacteria</taxon>
        <taxon>Pseudomonadati</taxon>
        <taxon>Pseudomonadota</taxon>
        <taxon>Gammaproteobacteria</taxon>
        <taxon>Alteromonadales</taxon>
        <taxon>Pseudoalteromonadaceae</taxon>
        <taxon>Pseudoalteromonas</taxon>
    </lineage>
</organism>
<feature type="coiled-coil region" evidence="1">
    <location>
        <begin position="726"/>
        <end position="782"/>
    </location>
</feature>